<name>A0A871R217_DEKBR</name>
<evidence type="ECO:0000256" key="2">
    <source>
        <dbReference type="SAM" id="SignalP"/>
    </source>
</evidence>
<dbReference type="OrthoDB" id="3998091at2759"/>
<feature type="signal peptide" evidence="2">
    <location>
        <begin position="1"/>
        <end position="17"/>
    </location>
</feature>
<dbReference type="GeneID" id="64576993"/>
<reference evidence="3" key="2">
    <citation type="journal article" name="BMC Genomics">
        <title>New genome assemblies reveal patterns of domestication and adaptation across Brettanomyces (Dekkera) species.</title>
        <authorList>
            <person name="Roach M.J."/>
            <person name="Borneman A.R."/>
        </authorList>
    </citation>
    <scope>NUCLEOTIDE SEQUENCE</scope>
    <source>
        <strain evidence="3">UCD 2041</strain>
    </source>
</reference>
<dbReference type="KEGG" id="bbrx:BRETT_005070"/>
<feature type="chain" id="PRO_5034131656" description="Temperature shock-inducible protein 1" evidence="2">
    <location>
        <begin position="18"/>
        <end position="224"/>
    </location>
</feature>
<proteinExistence type="predicted"/>
<dbReference type="EMBL" id="CP063135">
    <property type="protein sequence ID" value="QOU20413.1"/>
    <property type="molecule type" value="Genomic_DNA"/>
</dbReference>
<evidence type="ECO:0000313" key="4">
    <source>
        <dbReference type="Proteomes" id="UP000663131"/>
    </source>
</evidence>
<accession>A0A871R217</accession>
<dbReference type="AlphaFoldDB" id="A0A871R217"/>
<gene>
    <name evidence="3" type="ORF">BRETT_005070</name>
</gene>
<dbReference type="Proteomes" id="UP000663131">
    <property type="component" value="Chromosome 7"/>
</dbReference>
<evidence type="ECO:0000256" key="1">
    <source>
        <dbReference type="SAM" id="MobiDB-lite"/>
    </source>
</evidence>
<sequence>MRSSVLSIAALAAVAAAADELPNADVGALEALFQDINSYRDQYIDYLASASAVSFPTGLIDIYTAMTTYTDDGYTSLFKTIPLSEFSEIQALATALPWYSTRLLPAAEADASKIGGDSSAATTAASSKATSSAAASSAASSVAHNSTESSFKNSTSSSSASGSSSVKLTSVSESASSASETASASESESSAASTSASSSSSAAAAINAVPFAGLSLGAIAYMLL</sequence>
<protein>
    <recommendedName>
        <fullName evidence="5">Temperature shock-inducible protein 1</fullName>
    </recommendedName>
</protein>
<dbReference type="RefSeq" id="XP_041136906.1">
    <property type="nucleotide sequence ID" value="XM_041283554.1"/>
</dbReference>
<dbReference type="InterPro" id="IPR000992">
    <property type="entry name" value="SRP1_TIP1"/>
</dbReference>
<dbReference type="Pfam" id="PF00660">
    <property type="entry name" value="SRP1_TIP1"/>
    <property type="match status" value="1"/>
</dbReference>
<keyword evidence="2" id="KW-0732">Signal</keyword>
<evidence type="ECO:0008006" key="5">
    <source>
        <dbReference type="Google" id="ProtNLM"/>
    </source>
</evidence>
<feature type="region of interest" description="Disordered" evidence="1">
    <location>
        <begin position="177"/>
        <end position="196"/>
    </location>
</feature>
<dbReference type="PROSITE" id="PS00724">
    <property type="entry name" value="SRP1_TIP1"/>
    <property type="match status" value="1"/>
</dbReference>
<organism evidence="3 4">
    <name type="scientific">Dekkera bruxellensis</name>
    <name type="common">Brettanomyces custersii</name>
    <dbReference type="NCBI Taxonomy" id="5007"/>
    <lineage>
        <taxon>Eukaryota</taxon>
        <taxon>Fungi</taxon>
        <taxon>Dikarya</taxon>
        <taxon>Ascomycota</taxon>
        <taxon>Saccharomycotina</taxon>
        <taxon>Pichiomycetes</taxon>
        <taxon>Pichiales</taxon>
        <taxon>Pichiaceae</taxon>
        <taxon>Brettanomyces</taxon>
    </lineage>
</organism>
<evidence type="ECO:0000313" key="3">
    <source>
        <dbReference type="EMBL" id="QOU20413.1"/>
    </source>
</evidence>
<reference evidence="3" key="1">
    <citation type="submission" date="2020-10" db="EMBL/GenBank/DDBJ databases">
        <authorList>
            <person name="Palmer J.M."/>
        </authorList>
    </citation>
    <scope>NUCLEOTIDE SEQUENCE</scope>
    <source>
        <strain evidence="3">UCD 2041</strain>
    </source>
</reference>